<accession>A0A9D1K646</accession>
<feature type="non-terminal residue" evidence="2">
    <location>
        <position position="1"/>
    </location>
</feature>
<dbReference type="Pfam" id="PF12008">
    <property type="entry name" value="EcoR124_C"/>
    <property type="match status" value="1"/>
</dbReference>
<feature type="domain" description="Type I restriction enzyme R protein C-terminal" evidence="1">
    <location>
        <begin position="6"/>
        <end position="192"/>
    </location>
</feature>
<keyword evidence="2" id="KW-0378">Hydrolase</keyword>
<dbReference type="Proteomes" id="UP000824140">
    <property type="component" value="Unassembled WGS sequence"/>
</dbReference>
<proteinExistence type="predicted"/>
<protein>
    <submittedName>
        <fullName evidence="2">Type I restriction endonuclease subunit R</fullName>
    </submittedName>
</protein>
<reference evidence="2" key="1">
    <citation type="submission" date="2020-10" db="EMBL/GenBank/DDBJ databases">
        <authorList>
            <person name="Gilroy R."/>
        </authorList>
    </citation>
    <scope>NUCLEOTIDE SEQUENCE</scope>
    <source>
        <strain evidence="2">13766</strain>
    </source>
</reference>
<dbReference type="AlphaFoldDB" id="A0A9D1K646"/>
<dbReference type="EMBL" id="DVJN01000185">
    <property type="protein sequence ID" value="HIS93164.1"/>
    <property type="molecule type" value="Genomic_DNA"/>
</dbReference>
<evidence type="ECO:0000313" key="2">
    <source>
        <dbReference type="EMBL" id="HIS93164.1"/>
    </source>
</evidence>
<gene>
    <name evidence="2" type="ORF">IAA84_09140</name>
</gene>
<organism evidence="2 3">
    <name type="scientific">Candidatus Alectryocaccomicrobium excrementavium</name>
    <dbReference type="NCBI Taxonomy" id="2840668"/>
    <lineage>
        <taxon>Bacteria</taxon>
        <taxon>Bacillati</taxon>
        <taxon>Bacillota</taxon>
        <taxon>Clostridia</taxon>
        <taxon>Candidatus Alectryocaccomicrobium</taxon>
    </lineage>
</organism>
<keyword evidence="2" id="KW-0255">Endonuclease</keyword>
<sequence length="201" mass="23128">YLVLAMRYKELFRDGGGGGMEDVPYEIDPYLTEINTGAIDKAYMNSRFKKFLKALQDGLETADVLNELHKSFAVLSQEEQKYAHMFLLDVQRGNKIVEEDKTLSDYITEYQAEARNDRIHRFALAIGVDEKQLRDFMNRHVTAGNINEFGLFDKLKNTVDRDIARSYFERAEGKPVKAFRVPAKVDTILRQFILSGGFDVE</sequence>
<dbReference type="GO" id="GO:0004519">
    <property type="term" value="F:endonuclease activity"/>
    <property type="evidence" value="ECO:0007669"/>
    <property type="project" value="UniProtKB-KW"/>
</dbReference>
<dbReference type="InterPro" id="IPR022625">
    <property type="entry name" value="TypeI_RM_Rsu_C"/>
</dbReference>
<keyword evidence="2" id="KW-0540">Nuclease</keyword>
<name>A0A9D1K646_9FIRM</name>
<comment type="caution">
    <text evidence="2">The sequence shown here is derived from an EMBL/GenBank/DDBJ whole genome shotgun (WGS) entry which is preliminary data.</text>
</comment>
<evidence type="ECO:0000259" key="1">
    <source>
        <dbReference type="Pfam" id="PF12008"/>
    </source>
</evidence>
<evidence type="ECO:0000313" key="3">
    <source>
        <dbReference type="Proteomes" id="UP000824140"/>
    </source>
</evidence>
<reference evidence="2" key="2">
    <citation type="journal article" date="2021" name="PeerJ">
        <title>Extensive microbial diversity within the chicken gut microbiome revealed by metagenomics and culture.</title>
        <authorList>
            <person name="Gilroy R."/>
            <person name="Ravi A."/>
            <person name="Getino M."/>
            <person name="Pursley I."/>
            <person name="Horton D.L."/>
            <person name="Alikhan N.F."/>
            <person name="Baker D."/>
            <person name="Gharbi K."/>
            <person name="Hall N."/>
            <person name="Watson M."/>
            <person name="Adriaenssens E.M."/>
            <person name="Foster-Nyarko E."/>
            <person name="Jarju S."/>
            <person name="Secka A."/>
            <person name="Antonio M."/>
            <person name="Oren A."/>
            <person name="Chaudhuri R.R."/>
            <person name="La Ragione R."/>
            <person name="Hildebrand F."/>
            <person name="Pallen M.J."/>
        </authorList>
    </citation>
    <scope>NUCLEOTIDE SEQUENCE</scope>
    <source>
        <strain evidence="2">13766</strain>
    </source>
</reference>